<dbReference type="OrthoDB" id="10036721at2759"/>
<accession>A0A814LJ97</accession>
<dbReference type="Gene3D" id="2.60.120.260">
    <property type="entry name" value="Galactose-binding domain-like"/>
    <property type="match status" value="2"/>
</dbReference>
<evidence type="ECO:0000256" key="3">
    <source>
        <dbReference type="SAM" id="SignalP"/>
    </source>
</evidence>
<dbReference type="Pfam" id="PF08531">
    <property type="entry name" value="Bac_rhamnosid_N"/>
    <property type="match status" value="1"/>
</dbReference>
<name>A0A814LJ97_9BILA</name>
<evidence type="ECO:0000313" key="7">
    <source>
        <dbReference type="EMBL" id="CAF1066549.1"/>
    </source>
</evidence>
<feature type="signal peptide" evidence="3">
    <location>
        <begin position="1"/>
        <end position="40"/>
    </location>
</feature>
<dbReference type="Gene3D" id="2.60.40.10">
    <property type="entry name" value="Immunoglobulins"/>
    <property type="match status" value="1"/>
</dbReference>
<keyword evidence="3" id="KW-0732">Signal</keyword>
<dbReference type="PANTHER" id="PTHR33307">
    <property type="entry name" value="ALPHA-RHAMNOSIDASE (EUROFUNG)"/>
    <property type="match status" value="1"/>
</dbReference>
<protein>
    <recommendedName>
        <fullName evidence="2">alpha-L-rhamnosidase</fullName>
        <ecNumber evidence="2">3.2.1.40</ecNumber>
    </recommendedName>
</protein>
<dbReference type="AlphaFoldDB" id="A0A814LJ97"/>
<organism evidence="7 8">
    <name type="scientific">Adineta steineri</name>
    <dbReference type="NCBI Taxonomy" id="433720"/>
    <lineage>
        <taxon>Eukaryota</taxon>
        <taxon>Metazoa</taxon>
        <taxon>Spiralia</taxon>
        <taxon>Gnathifera</taxon>
        <taxon>Rotifera</taxon>
        <taxon>Eurotatoria</taxon>
        <taxon>Bdelloidea</taxon>
        <taxon>Adinetida</taxon>
        <taxon>Adinetidae</taxon>
        <taxon>Adineta</taxon>
    </lineage>
</organism>
<dbReference type="SUPFAM" id="SSF48208">
    <property type="entry name" value="Six-hairpin glycosidases"/>
    <property type="match status" value="1"/>
</dbReference>
<dbReference type="Pfam" id="PF25788">
    <property type="entry name" value="Ig_Rha78A_N"/>
    <property type="match status" value="1"/>
</dbReference>
<evidence type="ECO:0000259" key="5">
    <source>
        <dbReference type="Pfam" id="PF08531"/>
    </source>
</evidence>
<feature type="domain" description="Alpha-L-rhamnosidase six-hairpin glycosidase" evidence="6">
    <location>
        <begin position="532"/>
        <end position="864"/>
    </location>
</feature>
<comment type="caution">
    <text evidence="7">The sequence shown here is derived from an EMBL/GenBank/DDBJ whole genome shotgun (WGS) entry which is preliminary data.</text>
</comment>
<gene>
    <name evidence="7" type="ORF">QVE165_LOCUS18449</name>
</gene>
<dbReference type="Gene3D" id="2.60.420.10">
    <property type="entry name" value="Maltose phosphorylase, domain 3"/>
    <property type="match status" value="1"/>
</dbReference>
<keyword evidence="8" id="KW-1185">Reference proteome</keyword>
<dbReference type="GO" id="GO:0030596">
    <property type="term" value="F:alpha-L-rhamnosidase activity"/>
    <property type="evidence" value="ECO:0007669"/>
    <property type="project" value="UniProtKB-EC"/>
</dbReference>
<dbReference type="InterPro" id="IPR013783">
    <property type="entry name" value="Ig-like_fold"/>
</dbReference>
<dbReference type="Proteomes" id="UP000663832">
    <property type="component" value="Unassembled WGS sequence"/>
</dbReference>
<dbReference type="EMBL" id="CAJNOM010000109">
    <property type="protein sequence ID" value="CAF1066549.1"/>
    <property type="molecule type" value="Genomic_DNA"/>
</dbReference>
<dbReference type="Gene3D" id="1.50.10.10">
    <property type="match status" value="1"/>
</dbReference>
<evidence type="ECO:0000256" key="2">
    <source>
        <dbReference type="ARBA" id="ARBA00012652"/>
    </source>
</evidence>
<reference evidence="7" key="1">
    <citation type="submission" date="2021-02" db="EMBL/GenBank/DDBJ databases">
        <authorList>
            <person name="Nowell W R."/>
        </authorList>
    </citation>
    <scope>NUCLEOTIDE SEQUENCE</scope>
</reference>
<dbReference type="InterPro" id="IPR012341">
    <property type="entry name" value="6hp_glycosidase-like_sf"/>
</dbReference>
<evidence type="ECO:0000256" key="1">
    <source>
        <dbReference type="ARBA" id="ARBA00001445"/>
    </source>
</evidence>
<dbReference type="InterPro" id="IPR016007">
    <property type="entry name" value="Alpha_rhamnosid"/>
</dbReference>
<evidence type="ECO:0000313" key="8">
    <source>
        <dbReference type="Proteomes" id="UP000663832"/>
    </source>
</evidence>
<dbReference type="EC" id="3.2.1.40" evidence="2"/>
<dbReference type="InterPro" id="IPR013737">
    <property type="entry name" value="Bac_rhamnosid_N"/>
</dbReference>
<feature type="domain" description="Bacterial alpha-L-rhamnosidase N-terminal" evidence="5">
    <location>
        <begin position="202"/>
        <end position="365"/>
    </location>
</feature>
<feature type="chain" id="PRO_5033021673" description="alpha-L-rhamnosidase" evidence="3">
    <location>
        <begin position="41"/>
        <end position="998"/>
    </location>
</feature>
<proteinExistence type="predicted"/>
<sequence length="998" mass="113109">MSLFKATLFSLNTSYSNPQYTRMFLLQTLLFLILLSQNVAQNVLDISNNHSRAILIKPCHVRIQHMDVTTHPDIVIDTHTPHISWQLANEYTDNGHLIREVNQIGYSIRVKNVITDQLMWNTNYVQSSSSSHILYAGIPFTSDTRYTIAIKYYTKKHESQWYTVHFRTGLFSLMDWTGYWIGSNYLNMNQLRTVVSLRSISIESATVFISGVGFYQLYIEGQLIDPSRRLDVGWTTYQQRTLYTSYDLTSVLSKLSARQLGIGIVLGQGWYNQQQWAISLNGRTILAEQYGPPRALMQLNIRYSDGTNQSIITDSTWLGREGEHRFDSVYMGTTMDLRATLTCWSCANFTDSYLPWINASILPSPVNFTAGGQFSLQIMDPIRIGPDALHIATSGRLGHVAGVQGASITDGGVLKPISEDYINGLVFDLGQNFAGWCKLSSLNASRSTIIQMRYAELRYSRGVNGIDFAGLYYENLDSIAVMDTVILNGTGNETFEPLFTSHGFRYLLVNGYNKVSKDDVECYNAHSETTLIGNFSSSSIVLNQIQHNIVWSQLSNSMSLPMGCPQRNDRTGWLGDAGLSADAALYNFDYINFYLNFLTMIKDNQTPDGAISDTVPFMTGFIPADPNWGTAYITITWCLYEHTGDITIIEKYYTGIQAWINLLVDEYTKTGLANMYYHFGDWVPVQKISNNSLVSSYAFLRDVYTFVNMSELLHRTDNVQKYSQFYQQLAEEWHRVFYNLTVNGYTDGSQSANILSLTLPTVVPNHLRTTVLNSLIDSLVNTGYFTGGIISVAALYPLLSNEGYHDLALKLALSTSYPSYGYMFNNQIQNATTTWEQWNSLPTGARSSLNHHMFNSIGAWFYRYLAGIELNALNMITIHPRISYDIDLLNYIEAEVITIKGAVRVKWTRMSIDSMELIVTVPNNLDANILFDPLIKNGQCLKLICDGKDILMRKNRNDKLYWIKDDVHGINDFSENYATGTISIRIASGQYTFMTYWH</sequence>
<evidence type="ECO:0000259" key="4">
    <source>
        <dbReference type="Pfam" id="PF05592"/>
    </source>
</evidence>
<dbReference type="InterPro" id="IPR008902">
    <property type="entry name" value="Rhamnosid_concanavalin"/>
</dbReference>
<dbReference type="GO" id="GO:0005975">
    <property type="term" value="P:carbohydrate metabolic process"/>
    <property type="evidence" value="ECO:0007669"/>
    <property type="project" value="InterPro"/>
</dbReference>
<dbReference type="Pfam" id="PF05592">
    <property type="entry name" value="Bac_rhamnosid"/>
    <property type="match status" value="1"/>
</dbReference>
<comment type="catalytic activity">
    <reaction evidence="1">
        <text>Hydrolysis of terminal non-reducing alpha-L-rhamnose residues in alpha-L-rhamnosides.</text>
        <dbReference type="EC" id="3.2.1.40"/>
    </reaction>
</comment>
<dbReference type="InterPro" id="IPR008928">
    <property type="entry name" value="6-hairpin_glycosidase_sf"/>
</dbReference>
<feature type="domain" description="Alpha-L-rhamnosidase concanavalin-like" evidence="4">
    <location>
        <begin position="425"/>
        <end position="521"/>
    </location>
</feature>
<evidence type="ECO:0000259" key="6">
    <source>
        <dbReference type="Pfam" id="PF17389"/>
    </source>
</evidence>
<dbReference type="PANTHER" id="PTHR33307:SF6">
    <property type="entry name" value="ALPHA-RHAMNOSIDASE (EUROFUNG)-RELATED"/>
    <property type="match status" value="1"/>
</dbReference>
<dbReference type="InterPro" id="IPR035396">
    <property type="entry name" value="Bac_rhamnosid6H"/>
</dbReference>
<dbReference type="Pfam" id="PF17389">
    <property type="entry name" value="Bac_rhamnosid6H"/>
    <property type="match status" value="1"/>
</dbReference>